<evidence type="ECO:0000313" key="2">
    <source>
        <dbReference type="Proteomes" id="UP001060012"/>
    </source>
</evidence>
<gene>
    <name evidence="1" type="ORF">NJU99_05390</name>
</gene>
<sequence>MLKVLNQQNILPDERKAIKRWTSKSEVRFYRHIKKASENKYKNTTHVLEANYIKWFDSLESLFKSYEDNTLSFKEIYRADIIDNTFGEEFSDDELFEKFSSQFTINEYYKFPDILCSFSRDKYYAINACEKNDKYKNSKTPRVLYVVEKRTSKYLYIEEFSEVANEEEVIAILKSKFIVKNIIKKENNFIEIYLDELD</sequence>
<organism evidence="1 2">
    <name type="scientific">Arcobacter roscoffensis</name>
    <dbReference type="NCBI Taxonomy" id="2961520"/>
    <lineage>
        <taxon>Bacteria</taxon>
        <taxon>Pseudomonadati</taxon>
        <taxon>Campylobacterota</taxon>
        <taxon>Epsilonproteobacteria</taxon>
        <taxon>Campylobacterales</taxon>
        <taxon>Arcobacteraceae</taxon>
        <taxon>Arcobacter</taxon>
    </lineage>
</organism>
<name>A0ABY5E5V5_9BACT</name>
<evidence type="ECO:0000313" key="1">
    <source>
        <dbReference type="EMBL" id="UTJ07532.1"/>
    </source>
</evidence>
<dbReference type="RefSeq" id="WP_254577706.1">
    <property type="nucleotide sequence ID" value="NZ_CP100595.1"/>
</dbReference>
<dbReference type="EMBL" id="CP100595">
    <property type="protein sequence ID" value="UTJ07532.1"/>
    <property type="molecule type" value="Genomic_DNA"/>
</dbReference>
<proteinExistence type="predicted"/>
<keyword evidence="2" id="KW-1185">Reference proteome</keyword>
<dbReference type="Proteomes" id="UP001060012">
    <property type="component" value="Chromosome"/>
</dbReference>
<reference evidence="1" key="1">
    <citation type="submission" date="2022-07" db="EMBL/GenBank/DDBJ databases">
        <title>Arcobacter roscoffensis sp. nov., a marine bacterium isolated from coastal seawater collected from Roscoff, France.</title>
        <authorList>
            <person name="Pascual J."/>
            <person name="Lepeaux C."/>
            <person name="Methner A."/>
            <person name="Overmann J."/>
        </authorList>
    </citation>
    <scope>NUCLEOTIDE SEQUENCE</scope>
    <source>
        <strain evidence="1">ARW1-2F2</strain>
    </source>
</reference>
<accession>A0ABY5E5V5</accession>
<protein>
    <submittedName>
        <fullName evidence="1">Uncharacterized protein</fullName>
    </submittedName>
</protein>
<dbReference type="Gene3D" id="3.90.176.10">
    <property type="entry name" value="Toxin ADP-ribosyltransferase, Chain A, domain 1"/>
    <property type="match status" value="1"/>
</dbReference>